<proteinExistence type="predicted"/>
<sequence>MRGFKSPLFTKVLKESLFIGGLEFCFWL</sequence>
<dbReference type="Proteomes" id="UP000309488">
    <property type="component" value="Unassembled WGS sequence"/>
</dbReference>
<name>A0A4U1CMR9_9SPHI</name>
<comment type="caution">
    <text evidence="1">The sequence shown here is derived from an EMBL/GenBank/DDBJ whole genome shotgun (WGS) entry which is preliminary data.</text>
</comment>
<protein>
    <submittedName>
        <fullName evidence="1">Uncharacterized protein</fullName>
    </submittedName>
</protein>
<accession>A0A4U1CMR9</accession>
<evidence type="ECO:0000313" key="2">
    <source>
        <dbReference type="Proteomes" id="UP000309488"/>
    </source>
</evidence>
<dbReference type="EMBL" id="SWBR01000003">
    <property type="protein sequence ID" value="TKC08409.1"/>
    <property type="molecule type" value="Genomic_DNA"/>
</dbReference>
<organism evidence="1 2">
    <name type="scientific">Pedobacter polaris</name>
    <dbReference type="NCBI Taxonomy" id="2571273"/>
    <lineage>
        <taxon>Bacteria</taxon>
        <taxon>Pseudomonadati</taxon>
        <taxon>Bacteroidota</taxon>
        <taxon>Sphingobacteriia</taxon>
        <taxon>Sphingobacteriales</taxon>
        <taxon>Sphingobacteriaceae</taxon>
        <taxon>Pedobacter</taxon>
    </lineage>
</organism>
<evidence type="ECO:0000313" key="1">
    <source>
        <dbReference type="EMBL" id="TKC08409.1"/>
    </source>
</evidence>
<reference evidence="1 2" key="1">
    <citation type="submission" date="2019-04" db="EMBL/GenBank/DDBJ databases">
        <title>Pedobacter sp. RP-3-22 sp. nov., isolated from Arctic soil.</title>
        <authorList>
            <person name="Dahal R.H."/>
            <person name="Kim D.-U."/>
        </authorList>
    </citation>
    <scope>NUCLEOTIDE SEQUENCE [LARGE SCALE GENOMIC DNA]</scope>
    <source>
        <strain evidence="1 2">RP-3-22</strain>
    </source>
</reference>
<dbReference type="AlphaFoldDB" id="A0A4U1CMR9"/>
<keyword evidence="2" id="KW-1185">Reference proteome</keyword>
<gene>
    <name evidence="1" type="ORF">FA048_12700</name>
</gene>